<comment type="subcellular location">
    <subcellularLocation>
        <location evidence="1">Chromosome</location>
        <location evidence="1">Centromere</location>
    </subcellularLocation>
    <subcellularLocation>
        <location evidence="3">Nucleus</location>
    </subcellularLocation>
</comment>
<feature type="domain" description="YDG" evidence="5">
    <location>
        <begin position="345"/>
        <end position="492"/>
    </location>
</feature>
<dbReference type="PROSITE" id="PS51015">
    <property type="entry name" value="YDG"/>
    <property type="match status" value="1"/>
</dbReference>
<dbReference type="GO" id="GO:0003690">
    <property type="term" value="F:double-stranded DNA binding"/>
    <property type="evidence" value="ECO:0007669"/>
    <property type="project" value="TreeGrafter"/>
</dbReference>
<feature type="region of interest" description="Disordered" evidence="4">
    <location>
        <begin position="179"/>
        <end position="216"/>
    </location>
</feature>
<protein>
    <recommendedName>
        <fullName evidence="5">YDG domain-containing protein</fullName>
    </recommendedName>
</protein>
<dbReference type="GO" id="GO:0005634">
    <property type="term" value="C:nucleus"/>
    <property type="evidence" value="ECO:0007669"/>
    <property type="project" value="UniProtKB-SubCell"/>
</dbReference>
<feature type="compositionally biased region" description="Polar residues" evidence="4">
    <location>
        <begin position="179"/>
        <end position="189"/>
    </location>
</feature>
<dbReference type="Gene3D" id="2.30.280.10">
    <property type="entry name" value="SRA-YDG"/>
    <property type="match status" value="1"/>
</dbReference>
<proteinExistence type="predicted"/>
<feature type="compositionally biased region" description="Basic residues" evidence="4">
    <location>
        <begin position="194"/>
        <end position="210"/>
    </location>
</feature>
<dbReference type="AlphaFoldDB" id="A0A565ARN2"/>
<evidence type="ECO:0000259" key="5">
    <source>
        <dbReference type="PROSITE" id="PS51015"/>
    </source>
</evidence>
<dbReference type="EMBL" id="CABITT030000001">
    <property type="protein sequence ID" value="VVA91699.1"/>
    <property type="molecule type" value="Genomic_DNA"/>
</dbReference>
<dbReference type="InterPro" id="IPR015947">
    <property type="entry name" value="PUA-like_sf"/>
</dbReference>
<keyword evidence="7" id="KW-1185">Reference proteome</keyword>
<dbReference type="InterPro" id="IPR036987">
    <property type="entry name" value="SRA-YDG_sf"/>
</dbReference>
<comment type="caution">
    <text evidence="6">The sequence shown here is derived from an EMBL/GenBank/DDBJ whole genome shotgun (WGS) entry which is preliminary data.</text>
</comment>
<sequence length="496" mass="54249">MDAFNPIDVNPFDSWGPFLVETGYTYFPASPMFSPFEMIQPFEVFDEYYVNDVTYNTTPPLPLGVEPLGAIMPFTPSDEYVMNDDATLSATPPLPLVVEPLQAIVPSTASDESVMNDVENNMRTTPLPLVVEPLGAIQPFTISEEDFNDETSNSATPPIPLDSHTGAIILYVGSNNNSYVPAVNANPSPVQEIKRRRGRPKGSKNKRKPHVPPLEAQVGEMVSYIGSNANTPVAANADADPTTVPVLEKKRGRPKGSPNPKTSNKKPKTDDPARRFVKSCPNLNSEITDAERANGNKELVDSVLMRFDAVRRRSSQLGDVKCSALNAYTICNRLGVRTNKKRRIGPVPGVEVGDIFYGWGEMNLVGLHLATVAGIDYLTKKDAAPEGGVATSVVSSGRYDDETEDVNCLVYTGHGGADKKGVPNCDQKLERGNLAMKTSHEKGNDVRVIRGVPDPRNPGKKIFIYDGLYKVVGFDKVKNHHGFAQFKFTLLRKQTI</sequence>
<dbReference type="SUPFAM" id="SSF88697">
    <property type="entry name" value="PUA domain-like"/>
    <property type="match status" value="1"/>
</dbReference>
<dbReference type="PANTHER" id="PTHR45660">
    <property type="entry name" value="HISTONE-LYSINE N-METHYLTRANSFERASE SETMAR"/>
    <property type="match status" value="1"/>
</dbReference>
<organism evidence="6 7">
    <name type="scientific">Arabis nemorensis</name>
    <dbReference type="NCBI Taxonomy" id="586526"/>
    <lineage>
        <taxon>Eukaryota</taxon>
        <taxon>Viridiplantae</taxon>
        <taxon>Streptophyta</taxon>
        <taxon>Embryophyta</taxon>
        <taxon>Tracheophyta</taxon>
        <taxon>Spermatophyta</taxon>
        <taxon>Magnoliopsida</taxon>
        <taxon>eudicotyledons</taxon>
        <taxon>Gunneridae</taxon>
        <taxon>Pentapetalae</taxon>
        <taxon>rosids</taxon>
        <taxon>malvids</taxon>
        <taxon>Brassicales</taxon>
        <taxon>Brassicaceae</taxon>
        <taxon>Arabideae</taxon>
        <taxon>Arabis</taxon>
    </lineage>
</organism>
<dbReference type="Proteomes" id="UP000489600">
    <property type="component" value="Unassembled WGS sequence"/>
</dbReference>
<feature type="region of interest" description="Disordered" evidence="4">
    <location>
        <begin position="231"/>
        <end position="276"/>
    </location>
</feature>
<dbReference type="Pfam" id="PF02182">
    <property type="entry name" value="SAD_SRA"/>
    <property type="match status" value="1"/>
</dbReference>
<evidence type="ECO:0000256" key="1">
    <source>
        <dbReference type="ARBA" id="ARBA00004584"/>
    </source>
</evidence>
<accession>A0A565ARN2</accession>
<gene>
    <name evidence="6" type="ORF">ANE_LOCUS2144</name>
</gene>
<dbReference type="OrthoDB" id="1113890at2759"/>
<evidence type="ECO:0000256" key="3">
    <source>
        <dbReference type="PROSITE-ProRule" id="PRU00358"/>
    </source>
</evidence>
<dbReference type="SMART" id="SM00466">
    <property type="entry name" value="SRA"/>
    <property type="match status" value="1"/>
</dbReference>
<name>A0A565ARN2_9BRAS</name>
<evidence type="ECO:0000313" key="7">
    <source>
        <dbReference type="Proteomes" id="UP000489600"/>
    </source>
</evidence>
<dbReference type="PANTHER" id="PTHR45660:SF18">
    <property type="entry name" value="HISTONE-LYSINE N-METHYLTRANSFERASE, H3 LYSINE-9 SPECIFIC SUVH7-RELATED"/>
    <property type="match status" value="1"/>
</dbReference>
<dbReference type="GO" id="GO:0000775">
    <property type="term" value="C:chromosome, centromeric region"/>
    <property type="evidence" value="ECO:0007669"/>
    <property type="project" value="UniProtKB-SubCell"/>
</dbReference>
<dbReference type="InterPro" id="IPR003105">
    <property type="entry name" value="SRA_YDG"/>
</dbReference>
<dbReference type="InterPro" id="IPR051357">
    <property type="entry name" value="H3K9_HMTase_SUVAR3-9"/>
</dbReference>
<evidence type="ECO:0000256" key="2">
    <source>
        <dbReference type="ARBA" id="ARBA00023242"/>
    </source>
</evidence>
<evidence type="ECO:0000256" key="4">
    <source>
        <dbReference type="SAM" id="MobiDB-lite"/>
    </source>
</evidence>
<evidence type="ECO:0000313" key="6">
    <source>
        <dbReference type="EMBL" id="VVA91699.1"/>
    </source>
</evidence>
<reference evidence="6" key="1">
    <citation type="submission" date="2019-07" db="EMBL/GenBank/DDBJ databases">
        <authorList>
            <person name="Dittberner H."/>
        </authorList>
    </citation>
    <scope>NUCLEOTIDE SEQUENCE [LARGE SCALE GENOMIC DNA]</scope>
</reference>
<keyword evidence="2 3" id="KW-0539">Nucleus</keyword>